<reference evidence="2 3" key="1">
    <citation type="submission" date="2019-12" db="EMBL/GenBank/DDBJ databases">
        <authorList>
            <person name="Zhao J."/>
        </authorList>
    </citation>
    <scope>NUCLEOTIDE SEQUENCE [LARGE SCALE GENOMIC DNA]</scope>
    <source>
        <strain evidence="2 3">S-15</strain>
    </source>
</reference>
<accession>A0A6N9NKC4</accession>
<sequence length="216" mass="24754">MKNILSSLLVLILMTICNNAFSQDESSEQDLIQFSGIIVTGDSLNPVPFANIIVKNTHRGTMSDYYGYFSFVAKPLDTITFSSIGYKKSTFIVPDSLNDSRYSLIQMLQSDTILLDEAVVYPWPTQEQFKTAFLNLDIPDDDLEIARKNLSDEQLSARFEAMPMNGSMNFRLQMQQRTNQIYYAGQYVPNNLLNPIAWAKFVEAWKRGDFKRKENK</sequence>
<keyword evidence="2" id="KW-0645">Protease</keyword>
<dbReference type="EMBL" id="WWNE01000007">
    <property type="protein sequence ID" value="NBG66373.1"/>
    <property type="molecule type" value="Genomic_DNA"/>
</dbReference>
<comment type="caution">
    <text evidence="2">The sequence shown here is derived from an EMBL/GenBank/DDBJ whole genome shotgun (WGS) entry which is preliminary data.</text>
</comment>
<evidence type="ECO:0000313" key="3">
    <source>
        <dbReference type="Proteomes" id="UP000470771"/>
    </source>
</evidence>
<feature type="chain" id="PRO_5027103375" evidence="1">
    <location>
        <begin position="23"/>
        <end position="216"/>
    </location>
</feature>
<dbReference type="GO" id="GO:0004180">
    <property type="term" value="F:carboxypeptidase activity"/>
    <property type="evidence" value="ECO:0007669"/>
    <property type="project" value="UniProtKB-KW"/>
</dbReference>
<keyword evidence="3" id="KW-1185">Reference proteome</keyword>
<dbReference type="Proteomes" id="UP000470771">
    <property type="component" value="Unassembled WGS sequence"/>
</dbReference>
<proteinExistence type="predicted"/>
<gene>
    <name evidence="2" type="ORF">GQN54_09615</name>
</gene>
<evidence type="ECO:0000313" key="2">
    <source>
        <dbReference type="EMBL" id="NBG66373.1"/>
    </source>
</evidence>
<evidence type="ECO:0000256" key="1">
    <source>
        <dbReference type="SAM" id="SignalP"/>
    </source>
</evidence>
<dbReference type="RefSeq" id="WP_160633325.1">
    <property type="nucleotide sequence ID" value="NZ_WWNE01000007.1"/>
</dbReference>
<organism evidence="2 3">
    <name type="scientific">Acidiluteibacter ferrifornacis</name>
    <dbReference type="NCBI Taxonomy" id="2692424"/>
    <lineage>
        <taxon>Bacteria</taxon>
        <taxon>Pseudomonadati</taxon>
        <taxon>Bacteroidota</taxon>
        <taxon>Flavobacteriia</taxon>
        <taxon>Flavobacteriales</taxon>
        <taxon>Cryomorphaceae</taxon>
        <taxon>Acidiluteibacter</taxon>
    </lineage>
</organism>
<keyword evidence="1" id="KW-0732">Signal</keyword>
<protein>
    <submittedName>
        <fullName evidence="2">Carboxypeptidase-like regulatory domain-containing protein</fullName>
    </submittedName>
</protein>
<keyword evidence="2" id="KW-0121">Carboxypeptidase</keyword>
<feature type="signal peptide" evidence="1">
    <location>
        <begin position="1"/>
        <end position="22"/>
    </location>
</feature>
<dbReference type="InterPro" id="IPR008969">
    <property type="entry name" value="CarboxyPept-like_regulatory"/>
</dbReference>
<dbReference type="Pfam" id="PF13715">
    <property type="entry name" value="CarbopepD_reg_2"/>
    <property type="match status" value="1"/>
</dbReference>
<keyword evidence="2" id="KW-0378">Hydrolase</keyword>
<dbReference type="SUPFAM" id="SSF49464">
    <property type="entry name" value="Carboxypeptidase regulatory domain-like"/>
    <property type="match status" value="1"/>
</dbReference>
<dbReference type="AlphaFoldDB" id="A0A6N9NKC4"/>
<name>A0A6N9NKC4_9FLAO</name>